<evidence type="ECO:0000256" key="1">
    <source>
        <dbReference type="ARBA" id="ARBA00004196"/>
    </source>
</evidence>
<evidence type="ECO:0000313" key="8">
    <source>
        <dbReference type="EMBL" id="GAG70930.1"/>
    </source>
</evidence>
<comment type="subcellular location">
    <subcellularLocation>
        <location evidence="1">Cell envelope</location>
    </subcellularLocation>
    <subcellularLocation>
        <location evidence="2">Cell outer membrane</location>
    </subcellularLocation>
    <subcellularLocation>
        <location evidence="3">Secreted</location>
    </subcellularLocation>
</comment>
<dbReference type="GO" id="GO:0005576">
    <property type="term" value="C:extracellular region"/>
    <property type="evidence" value="ECO:0007669"/>
    <property type="project" value="UniProtKB-SubCell"/>
</dbReference>
<name>X0ZMG9_9ZZZZ</name>
<dbReference type="EMBL" id="BART01008251">
    <property type="protein sequence ID" value="GAG70930.1"/>
    <property type="molecule type" value="Genomic_DNA"/>
</dbReference>
<protein>
    <submittedName>
        <fullName evidence="8">Uncharacterized protein</fullName>
    </submittedName>
</protein>
<evidence type="ECO:0000256" key="6">
    <source>
        <dbReference type="ARBA" id="ARBA00023136"/>
    </source>
</evidence>
<dbReference type="GO" id="GO:0009279">
    <property type="term" value="C:cell outer membrane"/>
    <property type="evidence" value="ECO:0007669"/>
    <property type="project" value="UniProtKB-SubCell"/>
</dbReference>
<evidence type="ECO:0000256" key="5">
    <source>
        <dbReference type="ARBA" id="ARBA00022729"/>
    </source>
</evidence>
<evidence type="ECO:0000256" key="7">
    <source>
        <dbReference type="ARBA" id="ARBA00023237"/>
    </source>
</evidence>
<gene>
    <name evidence="8" type="ORF">S01H4_18597</name>
</gene>
<comment type="caution">
    <text evidence="8">The sequence shown here is derived from an EMBL/GenBank/DDBJ whole genome shotgun (WGS) entry which is preliminary data.</text>
</comment>
<proteinExistence type="predicted"/>
<evidence type="ECO:0000256" key="3">
    <source>
        <dbReference type="ARBA" id="ARBA00004613"/>
    </source>
</evidence>
<accession>X0ZMG9</accession>
<sequence>LGDYKINIGTDQDDNVAGGGGGAISVSTNF</sequence>
<reference evidence="8" key="1">
    <citation type="journal article" date="2014" name="Front. Microbiol.">
        <title>High frequency of phylogenetically diverse reductive dehalogenase-homologous genes in deep subseafloor sedimentary metagenomes.</title>
        <authorList>
            <person name="Kawai M."/>
            <person name="Futagami T."/>
            <person name="Toyoda A."/>
            <person name="Takaki Y."/>
            <person name="Nishi S."/>
            <person name="Hori S."/>
            <person name="Arai W."/>
            <person name="Tsubouchi T."/>
            <person name="Morono Y."/>
            <person name="Uchiyama I."/>
            <person name="Ito T."/>
            <person name="Fujiyama A."/>
            <person name="Inagaki F."/>
            <person name="Takami H."/>
        </authorList>
    </citation>
    <scope>NUCLEOTIDE SEQUENCE</scope>
    <source>
        <strain evidence="8">Expedition CK06-06</strain>
    </source>
</reference>
<keyword evidence="4" id="KW-0964">Secreted</keyword>
<dbReference type="NCBIfam" id="TIGR01376">
    <property type="entry name" value="POMP_repeat"/>
    <property type="match status" value="1"/>
</dbReference>
<evidence type="ECO:0000256" key="4">
    <source>
        <dbReference type="ARBA" id="ARBA00022525"/>
    </source>
</evidence>
<keyword evidence="7" id="KW-0998">Cell outer membrane</keyword>
<feature type="non-terminal residue" evidence="8">
    <location>
        <position position="1"/>
    </location>
</feature>
<organism evidence="8">
    <name type="scientific">marine sediment metagenome</name>
    <dbReference type="NCBI Taxonomy" id="412755"/>
    <lineage>
        <taxon>unclassified sequences</taxon>
        <taxon>metagenomes</taxon>
        <taxon>ecological metagenomes</taxon>
    </lineage>
</organism>
<keyword evidence="6" id="KW-0472">Membrane</keyword>
<dbReference type="AlphaFoldDB" id="X0ZMG9"/>
<evidence type="ECO:0000256" key="2">
    <source>
        <dbReference type="ARBA" id="ARBA00004442"/>
    </source>
</evidence>
<dbReference type="InterPro" id="IPR003368">
    <property type="entry name" value="POMP_repeat"/>
</dbReference>
<keyword evidence="5" id="KW-0732">Signal</keyword>